<protein>
    <submittedName>
        <fullName evidence="4">Uncharacterized protein</fullName>
    </submittedName>
</protein>
<dbReference type="OrthoDB" id="417891at2759"/>
<dbReference type="EMBL" id="VTPC01001028">
    <property type="protein sequence ID" value="KAF2903435.1"/>
    <property type="molecule type" value="Genomic_DNA"/>
</dbReference>
<organism evidence="4 5">
    <name type="scientific">Ignelater luminosus</name>
    <name type="common">Cucubano</name>
    <name type="synonym">Pyrophorus luminosus</name>
    <dbReference type="NCBI Taxonomy" id="2038154"/>
    <lineage>
        <taxon>Eukaryota</taxon>
        <taxon>Metazoa</taxon>
        <taxon>Ecdysozoa</taxon>
        <taxon>Arthropoda</taxon>
        <taxon>Hexapoda</taxon>
        <taxon>Insecta</taxon>
        <taxon>Pterygota</taxon>
        <taxon>Neoptera</taxon>
        <taxon>Endopterygota</taxon>
        <taxon>Coleoptera</taxon>
        <taxon>Polyphaga</taxon>
        <taxon>Elateriformia</taxon>
        <taxon>Elateroidea</taxon>
        <taxon>Elateridae</taxon>
        <taxon>Agrypninae</taxon>
        <taxon>Pyrophorini</taxon>
        <taxon>Ignelater</taxon>
    </lineage>
</organism>
<evidence type="ECO:0000313" key="5">
    <source>
        <dbReference type="Proteomes" id="UP000801492"/>
    </source>
</evidence>
<dbReference type="GO" id="GO:0016616">
    <property type="term" value="F:oxidoreductase activity, acting on the CH-OH group of donors, NAD or NADP as acceptor"/>
    <property type="evidence" value="ECO:0007669"/>
    <property type="project" value="TreeGrafter"/>
</dbReference>
<keyword evidence="5" id="KW-1185">Reference proteome</keyword>
<evidence type="ECO:0000313" key="4">
    <source>
        <dbReference type="EMBL" id="KAF2903435.1"/>
    </source>
</evidence>
<evidence type="ECO:0000256" key="3">
    <source>
        <dbReference type="RuleBase" id="RU000363"/>
    </source>
</evidence>
<dbReference type="PROSITE" id="PS00061">
    <property type="entry name" value="ADH_SHORT"/>
    <property type="match status" value="1"/>
</dbReference>
<comment type="caution">
    <text evidence="4">The sequence shown here is derived from an EMBL/GenBank/DDBJ whole genome shotgun (WGS) entry which is preliminary data.</text>
</comment>
<dbReference type="PANTHER" id="PTHR44229">
    <property type="entry name" value="15-HYDROXYPROSTAGLANDIN DEHYDROGENASE [NAD(+)]"/>
    <property type="match status" value="1"/>
</dbReference>
<dbReference type="GO" id="GO:0005737">
    <property type="term" value="C:cytoplasm"/>
    <property type="evidence" value="ECO:0007669"/>
    <property type="project" value="TreeGrafter"/>
</dbReference>
<dbReference type="InterPro" id="IPR036291">
    <property type="entry name" value="NAD(P)-bd_dom_sf"/>
</dbReference>
<evidence type="ECO:0000256" key="2">
    <source>
        <dbReference type="ARBA" id="ARBA00023002"/>
    </source>
</evidence>
<name>A0A8K0GG64_IGNLU</name>
<proteinExistence type="inferred from homology"/>
<dbReference type="AlphaFoldDB" id="A0A8K0GG64"/>
<dbReference type="InterPro" id="IPR002347">
    <property type="entry name" value="SDR_fam"/>
</dbReference>
<dbReference type="Pfam" id="PF00106">
    <property type="entry name" value="adh_short"/>
    <property type="match status" value="1"/>
</dbReference>
<keyword evidence="2" id="KW-0560">Oxidoreductase</keyword>
<evidence type="ECO:0000256" key="1">
    <source>
        <dbReference type="ARBA" id="ARBA00006484"/>
    </source>
</evidence>
<dbReference type="Proteomes" id="UP000801492">
    <property type="component" value="Unassembled WGS sequence"/>
</dbReference>
<dbReference type="SUPFAM" id="SSF51735">
    <property type="entry name" value="NAD(P)-binding Rossmann-fold domains"/>
    <property type="match status" value="1"/>
</dbReference>
<dbReference type="InterPro" id="IPR020904">
    <property type="entry name" value="Sc_DH/Rdtase_CS"/>
</dbReference>
<reference evidence="4" key="1">
    <citation type="submission" date="2019-08" db="EMBL/GenBank/DDBJ databases">
        <title>The genome of the North American firefly Photinus pyralis.</title>
        <authorList>
            <consortium name="Photinus pyralis genome working group"/>
            <person name="Fallon T.R."/>
            <person name="Sander Lower S.E."/>
            <person name="Weng J.-K."/>
        </authorList>
    </citation>
    <scope>NUCLEOTIDE SEQUENCE</scope>
    <source>
        <strain evidence="4">TRF0915ILg1</strain>
        <tissue evidence="4">Whole body</tissue>
    </source>
</reference>
<dbReference type="PRINTS" id="PR00080">
    <property type="entry name" value="SDRFAMILY"/>
</dbReference>
<dbReference type="PRINTS" id="PR00081">
    <property type="entry name" value="GDHRDH"/>
</dbReference>
<accession>A0A8K0GG64</accession>
<comment type="similarity">
    <text evidence="1 3">Belongs to the short-chain dehydrogenases/reductases (SDR) family.</text>
</comment>
<dbReference type="Gene3D" id="3.40.50.720">
    <property type="entry name" value="NAD(P)-binding Rossmann-like Domain"/>
    <property type="match status" value="1"/>
</dbReference>
<gene>
    <name evidence="4" type="ORF">ILUMI_02741</name>
</gene>
<dbReference type="PANTHER" id="PTHR44229:SF8">
    <property type="entry name" value="ALCOHOL DEHYDROGENASE-RELATED"/>
    <property type="match status" value="1"/>
</dbReference>
<sequence>MFSIEGKVALITGGASGIGLCYAKELLKNGLKGVTLADINEKFGKSAVQELEKEFEETRILYIKTDVLNKQQFEDAFKLTVEYFSNLDILINNAGILNDSIWEKQILINVNATIQGTLLGMENYLQKHRSGPEAVIVNIAAIAGLDKFGFIPVYTATKHAVVGLSRSFGADLNYNRTKVKVLTMCPGVTDTPLVDFSGDQEKTLGPQYTKLIPAAIGHLVPQPAEYVAKAMVQIIKEGKSGSVWVAEDKQPPYEVDYPERQNPHKQ</sequence>
<dbReference type="FunFam" id="3.40.50.720:FF:000149">
    <property type="entry name" value="15-hydroxyprostaglandin dehydrogenase [NAD(+)]"/>
    <property type="match status" value="1"/>
</dbReference>